<dbReference type="Pfam" id="PF04175">
    <property type="entry name" value="DUF406"/>
    <property type="match status" value="1"/>
</dbReference>
<dbReference type="GO" id="GO:0005829">
    <property type="term" value="C:cytosol"/>
    <property type="evidence" value="ECO:0007669"/>
    <property type="project" value="TreeGrafter"/>
</dbReference>
<reference evidence="3" key="1">
    <citation type="submission" date="2009-05" db="EMBL/GenBank/DDBJ databases">
        <title>Complete sequence of Tolumonas auensis DSM 9187.</title>
        <authorList>
            <consortium name="US DOE Joint Genome Institute"/>
            <person name="Lucas S."/>
            <person name="Copeland A."/>
            <person name="Lapidus A."/>
            <person name="Glavina del Rio T."/>
            <person name="Tice H."/>
            <person name="Bruce D."/>
            <person name="Goodwin L."/>
            <person name="Pitluck S."/>
            <person name="Chertkov O."/>
            <person name="Brettin T."/>
            <person name="Detter J.C."/>
            <person name="Han C."/>
            <person name="Larimer F."/>
            <person name="Land M."/>
            <person name="Hauser L."/>
            <person name="Kyrpides N."/>
            <person name="Mikhailova N."/>
            <person name="Spring S."/>
            <person name="Beller H."/>
        </authorList>
    </citation>
    <scope>NUCLEOTIDE SEQUENCE [LARGE SCALE GENOMIC DNA]</scope>
    <source>
        <strain evidence="3">DSM 9187 / TA4</strain>
    </source>
</reference>
<dbReference type="InterPro" id="IPR035571">
    <property type="entry name" value="UPF0234-like_C"/>
</dbReference>
<evidence type="ECO:0000313" key="2">
    <source>
        <dbReference type="EMBL" id="ACQ91713.1"/>
    </source>
</evidence>
<gene>
    <name evidence="2" type="ordered locus">Tola_0083</name>
</gene>
<dbReference type="PANTHER" id="PTHR38769:SF1">
    <property type="entry name" value="UPF0381 PROTEIN YFCZ-RELATED"/>
    <property type="match status" value="1"/>
</dbReference>
<dbReference type="InterPro" id="IPR005272">
    <property type="entry name" value="DUF406"/>
</dbReference>
<protein>
    <recommendedName>
        <fullName evidence="4">DUF406 family protein</fullName>
    </recommendedName>
</protein>
<reference evidence="2 3" key="2">
    <citation type="journal article" date="2011" name="Stand. Genomic Sci.">
        <title>Complete genome sequence of Tolumonas auensis type strain (TA 4).</title>
        <authorList>
            <person name="Chertkov O."/>
            <person name="Copeland A."/>
            <person name="Lucas S."/>
            <person name="Lapidus A."/>
            <person name="Berry K.W."/>
            <person name="Detter J.C."/>
            <person name="Del Rio T.G."/>
            <person name="Hammon N."/>
            <person name="Dalin E."/>
            <person name="Tice H."/>
            <person name="Pitluck S."/>
            <person name="Richardson P."/>
            <person name="Bruce D."/>
            <person name="Goodwin L."/>
            <person name="Han C."/>
            <person name="Tapia R."/>
            <person name="Saunders E."/>
            <person name="Schmutz J."/>
            <person name="Brettin T."/>
            <person name="Larimer F."/>
            <person name="Land M."/>
            <person name="Hauser L."/>
            <person name="Spring S."/>
            <person name="Rohde M."/>
            <person name="Kyrpides N.C."/>
            <person name="Ivanova N."/>
            <person name="Goker M."/>
            <person name="Beller H.R."/>
            <person name="Klenk H.P."/>
            <person name="Woyke T."/>
        </authorList>
    </citation>
    <scope>NUCLEOTIDE SEQUENCE [LARGE SCALE GENOMIC DNA]</scope>
    <source>
        <strain evidence="3">DSM 9187 / TA4</strain>
    </source>
</reference>
<evidence type="ECO:0008006" key="4">
    <source>
        <dbReference type="Google" id="ProtNLM"/>
    </source>
</evidence>
<evidence type="ECO:0000313" key="3">
    <source>
        <dbReference type="Proteomes" id="UP000009073"/>
    </source>
</evidence>
<sequence length="99" mass="11016">MTTVDHMEEVCEACGCVAEVGTIIRDGDDLVMIPVEGDNEEDARARQERYIAVAKEACPDVLVSSELQTVEDGVVLNTTLQFTCTAEKMIFEMRARFVR</sequence>
<dbReference type="Proteomes" id="UP000009073">
    <property type="component" value="Chromosome"/>
</dbReference>
<dbReference type="OrthoDB" id="5588209at2"/>
<organism evidence="2 3">
    <name type="scientific">Tolumonas auensis (strain DSM 9187 / NBRC 110442 / TA 4)</name>
    <dbReference type="NCBI Taxonomy" id="595494"/>
    <lineage>
        <taxon>Bacteria</taxon>
        <taxon>Pseudomonadati</taxon>
        <taxon>Pseudomonadota</taxon>
        <taxon>Gammaproteobacteria</taxon>
        <taxon>Aeromonadales</taxon>
        <taxon>Aeromonadaceae</taxon>
        <taxon>Tolumonas</taxon>
    </lineage>
</organism>
<comment type="similarity">
    <text evidence="1">Belongs to the UPF0381 family.</text>
</comment>
<dbReference type="PANTHER" id="PTHR38769">
    <property type="entry name" value="UPF0381 PROTEIN YFCZ-RELATED"/>
    <property type="match status" value="1"/>
</dbReference>
<evidence type="ECO:0000256" key="1">
    <source>
        <dbReference type="ARBA" id="ARBA00006201"/>
    </source>
</evidence>
<dbReference type="Gene3D" id="3.30.70.860">
    <property type="match status" value="1"/>
</dbReference>
<dbReference type="AlphaFoldDB" id="C4L7R4"/>
<dbReference type="HOGENOM" id="CLU_171181_1_0_6"/>
<name>C4L7R4_TOLAT</name>
<dbReference type="eggNOG" id="COG3691">
    <property type="taxonomic scope" value="Bacteria"/>
</dbReference>
<dbReference type="KEGG" id="tau:Tola_0083"/>
<accession>C4L7R4</accession>
<keyword evidence="3" id="KW-1185">Reference proteome</keyword>
<proteinExistence type="inferred from homology"/>
<dbReference type="EMBL" id="CP001616">
    <property type="protein sequence ID" value="ACQ91713.1"/>
    <property type="molecule type" value="Genomic_DNA"/>
</dbReference>
<dbReference type="RefSeq" id="WP_012728313.1">
    <property type="nucleotide sequence ID" value="NC_012691.1"/>
</dbReference>